<name>A0A0N4UWU1_ENTVE</name>
<reference evidence="3 4" key="2">
    <citation type="submission" date="2018-10" db="EMBL/GenBank/DDBJ databases">
        <authorList>
            <consortium name="Pathogen Informatics"/>
        </authorList>
    </citation>
    <scope>NUCLEOTIDE SEQUENCE [LARGE SCALE GENOMIC DNA]</scope>
</reference>
<evidence type="ECO:0000313" key="5">
    <source>
        <dbReference type="WBParaSite" id="EVEC_0000197401-mRNA-1"/>
    </source>
</evidence>
<feature type="compositionally biased region" description="Polar residues" evidence="1">
    <location>
        <begin position="63"/>
        <end position="76"/>
    </location>
</feature>
<dbReference type="EMBL" id="UXUI01007251">
    <property type="protein sequence ID" value="VDD86539.1"/>
    <property type="molecule type" value="Genomic_DNA"/>
</dbReference>
<dbReference type="WBParaSite" id="EVEC_0000197401-mRNA-1">
    <property type="protein sequence ID" value="EVEC_0000197401-mRNA-1"/>
    <property type="gene ID" value="EVEC_0000197401"/>
</dbReference>
<keyword evidence="2" id="KW-0732">Signal</keyword>
<sequence length="113" mass="13174">MVISAALVCFILTIMFFVYESLAESDPKTTSPFDSFPMVSQPKEMLPTKTRPMKRYRKHVRSQRLQIAQSCFSSSDSVDEPPEPPPRRRPPRRRRKRKGPKNRPTGNNINRRD</sequence>
<feature type="signal peptide" evidence="2">
    <location>
        <begin position="1"/>
        <end position="23"/>
    </location>
</feature>
<evidence type="ECO:0000313" key="3">
    <source>
        <dbReference type="EMBL" id="VDD86539.1"/>
    </source>
</evidence>
<feature type="region of interest" description="Disordered" evidence="1">
    <location>
        <begin position="25"/>
        <end position="113"/>
    </location>
</feature>
<evidence type="ECO:0000256" key="2">
    <source>
        <dbReference type="SAM" id="SignalP"/>
    </source>
</evidence>
<keyword evidence="4" id="KW-1185">Reference proteome</keyword>
<dbReference type="Proteomes" id="UP000274131">
    <property type="component" value="Unassembled WGS sequence"/>
</dbReference>
<feature type="compositionally biased region" description="Basic residues" evidence="1">
    <location>
        <begin position="87"/>
        <end position="101"/>
    </location>
</feature>
<dbReference type="AlphaFoldDB" id="A0A0N4UWU1"/>
<feature type="compositionally biased region" description="Basic residues" evidence="1">
    <location>
        <begin position="51"/>
        <end position="62"/>
    </location>
</feature>
<protein>
    <submittedName>
        <fullName evidence="5">Secreted protein</fullName>
    </submittedName>
</protein>
<feature type="chain" id="PRO_5043122512" evidence="2">
    <location>
        <begin position="24"/>
        <end position="113"/>
    </location>
</feature>
<evidence type="ECO:0000256" key="1">
    <source>
        <dbReference type="SAM" id="MobiDB-lite"/>
    </source>
</evidence>
<reference evidence="5" key="1">
    <citation type="submission" date="2017-02" db="UniProtKB">
        <authorList>
            <consortium name="WormBaseParasite"/>
        </authorList>
    </citation>
    <scope>IDENTIFICATION</scope>
</reference>
<accession>A0A0N4UWU1</accession>
<gene>
    <name evidence="3" type="ORF">EVEC_LOCUS1682</name>
</gene>
<evidence type="ECO:0000313" key="4">
    <source>
        <dbReference type="Proteomes" id="UP000274131"/>
    </source>
</evidence>
<proteinExistence type="predicted"/>
<organism evidence="5">
    <name type="scientific">Enterobius vermicularis</name>
    <name type="common">Human pinworm</name>
    <dbReference type="NCBI Taxonomy" id="51028"/>
    <lineage>
        <taxon>Eukaryota</taxon>
        <taxon>Metazoa</taxon>
        <taxon>Ecdysozoa</taxon>
        <taxon>Nematoda</taxon>
        <taxon>Chromadorea</taxon>
        <taxon>Rhabditida</taxon>
        <taxon>Spirurina</taxon>
        <taxon>Oxyuridomorpha</taxon>
        <taxon>Oxyuroidea</taxon>
        <taxon>Oxyuridae</taxon>
        <taxon>Enterobius</taxon>
    </lineage>
</organism>